<dbReference type="CDD" id="cd00207">
    <property type="entry name" value="fer2"/>
    <property type="match status" value="1"/>
</dbReference>
<dbReference type="SUPFAM" id="SSF47741">
    <property type="entry name" value="CO dehydrogenase ISP C-domain like"/>
    <property type="match status" value="1"/>
</dbReference>
<evidence type="ECO:0000313" key="8">
    <source>
        <dbReference type="Proteomes" id="UP001055247"/>
    </source>
</evidence>
<dbReference type="PANTHER" id="PTHR44379:SF5">
    <property type="entry name" value="OXIDOREDUCTASE WITH IRON-SULFUR SUBUNIT"/>
    <property type="match status" value="1"/>
</dbReference>
<keyword evidence="1" id="KW-0001">2Fe-2S</keyword>
<proteinExistence type="predicted"/>
<name>A0AAV4ZJK7_9HYPH</name>
<keyword evidence="3" id="KW-0560">Oxidoreductase</keyword>
<keyword evidence="8" id="KW-1185">Reference proteome</keyword>
<dbReference type="InterPro" id="IPR036884">
    <property type="entry name" value="2Fe-2S-bd_dom_sf"/>
</dbReference>
<evidence type="ECO:0000256" key="5">
    <source>
        <dbReference type="ARBA" id="ARBA00023014"/>
    </source>
</evidence>
<dbReference type="FunFam" id="3.10.20.30:FF:000020">
    <property type="entry name" value="Xanthine dehydrogenase iron-sulfur subunit"/>
    <property type="match status" value="1"/>
</dbReference>
<dbReference type="Gene3D" id="3.10.20.30">
    <property type="match status" value="1"/>
</dbReference>
<dbReference type="PROSITE" id="PS00197">
    <property type="entry name" value="2FE2S_FER_1"/>
    <property type="match status" value="1"/>
</dbReference>
<sequence>MPQLDAGARHRVRFTLNGAPAEVEVEPRTLLTDALRHGLGLTGTHVGCEHGVCGACTVAIDGVPARACLTLAVGVEGCDLRTVEGLAPEPGRLGVLQAAFRRHHALQCGFCTAGILMSLDAYLRLRPRAGRAELTEVVGGHLCRCTGYAPILAAALEAAAILRGEDPSGPATREATDAEKAHA</sequence>
<evidence type="ECO:0000256" key="3">
    <source>
        <dbReference type="ARBA" id="ARBA00023002"/>
    </source>
</evidence>
<organism evidence="7 8">
    <name type="scientific">Methylobacterium hispanicum</name>
    <dbReference type="NCBI Taxonomy" id="270350"/>
    <lineage>
        <taxon>Bacteria</taxon>
        <taxon>Pseudomonadati</taxon>
        <taxon>Pseudomonadota</taxon>
        <taxon>Alphaproteobacteria</taxon>
        <taxon>Hyphomicrobiales</taxon>
        <taxon>Methylobacteriaceae</taxon>
        <taxon>Methylobacterium</taxon>
    </lineage>
</organism>
<dbReference type="Pfam" id="PF01799">
    <property type="entry name" value="Fer2_2"/>
    <property type="match status" value="1"/>
</dbReference>
<dbReference type="PANTHER" id="PTHR44379">
    <property type="entry name" value="OXIDOREDUCTASE WITH IRON-SULFUR SUBUNIT"/>
    <property type="match status" value="1"/>
</dbReference>
<reference evidence="7" key="2">
    <citation type="submission" date="2021-08" db="EMBL/GenBank/DDBJ databases">
        <authorList>
            <person name="Tani A."/>
            <person name="Ola A."/>
            <person name="Ogura Y."/>
            <person name="Katsura K."/>
            <person name="Hayashi T."/>
        </authorList>
    </citation>
    <scope>NUCLEOTIDE SEQUENCE</scope>
    <source>
        <strain evidence="7">DSM 16372</strain>
    </source>
</reference>
<keyword evidence="5" id="KW-0411">Iron-sulfur</keyword>
<evidence type="ECO:0000256" key="2">
    <source>
        <dbReference type="ARBA" id="ARBA00022723"/>
    </source>
</evidence>
<dbReference type="InterPro" id="IPR012675">
    <property type="entry name" value="Beta-grasp_dom_sf"/>
</dbReference>
<dbReference type="GO" id="GO:0016491">
    <property type="term" value="F:oxidoreductase activity"/>
    <property type="evidence" value="ECO:0007669"/>
    <property type="project" value="UniProtKB-KW"/>
</dbReference>
<feature type="domain" description="2Fe-2S ferredoxin-type" evidence="6">
    <location>
        <begin position="10"/>
        <end position="86"/>
    </location>
</feature>
<dbReference type="InterPro" id="IPR036010">
    <property type="entry name" value="2Fe-2S_ferredoxin-like_sf"/>
</dbReference>
<reference evidence="7" key="1">
    <citation type="journal article" date="2016" name="Front. Microbiol.">
        <title>Genome Sequence of the Piezophilic, Mesophilic Sulfate-Reducing Bacterium Desulfovibrio indicus J2T.</title>
        <authorList>
            <person name="Cao J."/>
            <person name="Maignien L."/>
            <person name="Shao Z."/>
            <person name="Alain K."/>
            <person name="Jebbar M."/>
        </authorList>
    </citation>
    <scope>NUCLEOTIDE SEQUENCE</scope>
    <source>
        <strain evidence="7">DSM 16372</strain>
    </source>
</reference>
<dbReference type="Gene3D" id="1.10.150.120">
    <property type="entry name" value="[2Fe-2S]-binding domain"/>
    <property type="match status" value="1"/>
</dbReference>
<dbReference type="RefSeq" id="WP_066923357.1">
    <property type="nucleotide sequence ID" value="NZ_BPQO01000007.1"/>
</dbReference>
<evidence type="ECO:0000259" key="6">
    <source>
        <dbReference type="PROSITE" id="PS51085"/>
    </source>
</evidence>
<accession>A0AAV4ZJK7</accession>
<dbReference type="InterPro" id="IPR006058">
    <property type="entry name" value="2Fe2S_fd_BS"/>
</dbReference>
<dbReference type="GO" id="GO:0051537">
    <property type="term" value="F:2 iron, 2 sulfur cluster binding"/>
    <property type="evidence" value="ECO:0007669"/>
    <property type="project" value="UniProtKB-KW"/>
</dbReference>
<comment type="caution">
    <text evidence="7">The sequence shown here is derived from an EMBL/GenBank/DDBJ whole genome shotgun (WGS) entry which is preliminary data.</text>
</comment>
<dbReference type="InterPro" id="IPR001041">
    <property type="entry name" value="2Fe-2S_ferredoxin-type"/>
</dbReference>
<dbReference type="SUPFAM" id="SSF54292">
    <property type="entry name" value="2Fe-2S ferredoxin-like"/>
    <property type="match status" value="1"/>
</dbReference>
<dbReference type="PROSITE" id="PS51085">
    <property type="entry name" value="2FE2S_FER_2"/>
    <property type="match status" value="1"/>
</dbReference>
<dbReference type="Proteomes" id="UP001055247">
    <property type="component" value="Unassembled WGS sequence"/>
</dbReference>
<dbReference type="AlphaFoldDB" id="A0AAV4ZJK7"/>
<gene>
    <name evidence="7" type="primary">cdhC</name>
    <name evidence="7" type="ORF">BHAOGJBA_2176</name>
</gene>
<evidence type="ECO:0000313" key="7">
    <source>
        <dbReference type="EMBL" id="GJD88655.1"/>
    </source>
</evidence>
<evidence type="ECO:0000256" key="4">
    <source>
        <dbReference type="ARBA" id="ARBA00023004"/>
    </source>
</evidence>
<keyword evidence="2" id="KW-0479">Metal-binding</keyword>
<protein>
    <submittedName>
        <fullName evidence="7">Caffeine dehydrogenase subunit gamma</fullName>
    </submittedName>
</protein>
<dbReference type="GO" id="GO:0046872">
    <property type="term" value="F:metal ion binding"/>
    <property type="evidence" value="ECO:0007669"/>
    <property type="project" value="UniProtKB-KW"/>
</dbReference>
<keyword evidence="4" id="KW-0408">Iron</keyword>
<dbReference type="InterPro" id="IPR051452">
    <property type="entry name" value="Diverse_Oxidoreductases"/>
</dbReference>
<dbReference type="InterPro" id="IPR002888">
    <property type="entry name" value="2Fe-2S-bd"/>
</dbReference>
<evidence type="ECO:0000256" key="1">
    <source>
        <dbReference type="ARBA" id="ARBA00022714"/>
    </source>
</evidence>
<dbReference type="Pfam" id="PF00111">
    <property type="entry name" value="Fer2"/>
    <property type="match status" value="1"/>
</dbReference>
<dbReference type="EMBL" id="BPQO01000007">
    <property type="protein sequence ID" value="GJD88655.1"/>
    <property type="molecule type" value="Genomic_DNA"/>
</dbReference>